<dbReference type="Gene3D" id="3.30.450.20">
    <property type="entry name" value="PAS domain"/>
    <property type="match status" value="1"/>
</dbReference>
<evidence type="ECO:0000313" key="5">
    <source>
        <dbReference type="EMBL" id="VUD73452.1"/>
    </source>
</evidence>
<dbReference type="Gene3D" id="3.30.450.40">
    <property type="match status" value="1"/>
</dbReference>
<dbReference type="CDD" id="cd01949">
    <property type="entry name" value="GGDEF"/>
    <property type="match status" value="1"/>
</dbReference>
<keyword evidence="6" id="KW-1185">Reference proteome</keyword>
<dbReference type="InterPro" id="IPR029787">
    <property type="entry name" value="Nucleotide_cyclase"/>
</dbReference>
<dbReference type="NCBIfam" id="TIGR00254">
    <property type="entry name" value="GGDEF"/>
    <property type="match status" value="1"/>
</dbReference>
<reference evidence="5 6" key="1">
    <citation type="submission" date="2019-06" db="EMBL/GenBank/DDBJ databases">
        <authorList>
            <person name="Rodrigo-Torres L."/>
            <person name="Arahal R. D."/>
            <person name="Lucena T."/>
        </authorList>
    </citation>
    <scope>NUCLEOTIDE SEQUENCE [LARGE SCALE GENOMIC DNA]</scope>
    <source>
        <strain evidence="5 6">SB0023/3</strain>
    </source>
</reference>
<sequence>MHALSLESSVSCTHAHLSNQPRDLQLDAICRIAATLFGVRYAYVSRLNKDCQSFLGSEGLSLSSTPRSDAVCALTVLGDPHAPLVILDTLEDRRVADNPYVTGSPHLRFYAGVPISLGDYTTDRATVCVADTAPRAVFSKEDQERLSDFAVFIEAALRGRIAHHRTHRAQQQAVESERRFRLLADSANDVFVLGDLDMRRTYVSAAVRRTLGYDPEELIGVRASDMIHPDDAYIFEEYWTQVRAGIHERPTCCVRYRHKGGHYVWIEASIGLLDDEGAGTPSGYVAILRDVSARREAEDQVRHMALHDALTGLPNRALFRDRLNQAIAHAARTQSPFAVLACDLDRFKAIKDSLGHPAGDALLREVAQRMRAVLRPYDTVARLGGDEFAIVLAYLDDACAAACLADRLIAAVGAPVHLDGQIVEVGVSVGFTIATERDRDADELFKRADMALYEAKAGGRNTHRVFCPDVGARIATRGQLVLDMKEGIRRGEFRLVYQPVVDAASGAVVSLEALMRWRHPVRGEVSPGEFIPLAEENGLIVPLGAWALREACREALTWPETLRVGVNVSAVQFRGGLEEAVLSALADTGLPACRLKLEVTESVLMQDGDAVVACLHRLRSLGVLVALDDFGTGYSSLSYLRRFPFDKIKIDRSFIRDIADPDAAAIVRAVVSIGERLGMGIVAEGVETAEQLELVRREGCAQVQGFLFSRPLSPLDARAYIMAAQAQH</sequence>
<accession>A0A509EHB3</accession>
<dbReference type="InterPro" id="IPR000160">
    <property type="entry name" value="GGDEF_dom"/>
</dbReference>
<dbReference type="Pfam" id="PF08447">
    <property type="entry name" value="PAS_3"/>
    <property type="match status" value="1"/>
</dbReference>
<dbReference type="InterPro" id="IPR001610">
    <property type="entry name" value="PAC"/>
</dbReference>
<feature type="domain" description="GGDEF" evidence="4">
    <location>
        <begin position="335"/>
        <end position="468"/>
    </location>
</feature>
<dbReference type="InterPro" id="IPR000014">
    <property type="entry name" value="PAS"/>
</dbReference>
<dbReference type="SUPFAM" id="SSF55073">
    <property type="entry name" value="Nucleotide cyclase"/>
    <property type="match status" value="1"/>
</dbReference>
<dbReference type="PROSITE" id="PS50113">
    <property type="entry name" value="PAC"/>
    <property type="match status" value="1"/>
</dbReference>
<dbReference type="InterPro" id="IPR000700">
    <property type="entry name" value="PAS-assoc_C"/>
</dbReference>
<dbReference type="PANTHER" id="PTHR44757:SF2">
    <property type="entry name" value="BIOFILM ARCHITECTURE MAINTENANCE PROTEIN MBAA"/>
    <property type="match status" value="1"/>
</dbReference>
<dbReference type="SMART" id="SM00086">
    <property type="entry name" value="PAC"/>
    <property type="match status" value="1"/>
</dbReference>
<dbReference type="InterPro" id="IPR029016">
    <property type="entry name" value="GAF-like_dom_sf"/>
</dbReference>
<evidence type="ECO:0000259" key="4">
    <source>
        <dbReference type="PROSITE" id="PS50887"/>
    </source>
</evidence>
<dbReference type="SUPFAM" id="SSF141868">
    <property type="entry name" value="EAL domain-like"/>
    <property type="match status" value="1"/>
</dbReference>
<evidence type="ECO:0000259" key="1">
    <source>
        <dbReference type="PROSITE" id="PS50112"/>
    </source>
</evidence>
<dbReference type="AlphaFoldDB" id="A0A509EHB3"/>
<dbReference type="NCBIfam" id="TIGR00229">
    <property type="entry name" value="sensory_box"/>
    <property type="match status" value="1"/>
</dbReference>
<feature type="domain" description="PAC" evidence="2">
    <location>
        <begin position="250"/>
        <end position="303"/>
    </location>
</feature>
<evidence type="ECO:0000259" key="3">
    <source>
        <dbReference type="PROSITE" id="PS50883"/>
    </source>
</evidence>
<dbReference type="InterPro" id="IPR003018">
    <property type="entry name" value="GAF"/>
</dbReference>
<dbReference type="Pfam" id="PF01590">
    <property type="entry name" value="GAF"/>
    <property type="match status" value="1"/>
</dbReference>
<name>A0A509EHB3_9HYPH</name>
<dbReference type="SMART" id="SM00052">
    <property type="entry name" value="EAL"/>
    <property type="match status" value="1"/>
</dbReference>
<dbReference type="Proteomes" id="UP000410984">
    <property type="component" value="Unassembled WGS sequence"/>
</dbReference>
<dbReference type="Gene3D" id="3.30.70.270">
    <property type="match status" value="1"/>
</dbReference>
<dbReference type="EMBL" id="CABFPH010000072">
    <property type="protein sequence ID" value="VUD73452.1"/>
    <property type="molecule type" value="Genomic_DNA"/>
</dbReference>
<dbReference type="Gene3D" id="3.20.20.450">
    <property type="entry name" value="EAL domain"/>
    <property type="match status" value="1"/>
</dbReference>
<dbReference type="InterPro" id="IPR052155">
    <property type="entry name" value="Biofilm_reg_signaling"/>
</dbReference>
<dbReference type="SUPFAM" id="SSF55785">
    <property type="entry name" value="PYP-like sensor domain (PAS domain)"/>
    <property type="match status" value="1"/>
</dbReference>
<dbReference type="InterPro" id="IPR013655">
    <property type="entry name" value="PAS_fold_3"/>
</dbReference>
<evidence type="ECO:0000259" key="2">
    <source>
        <dbReference type="PROSITE" id="PS50113"/>
    </source>
</evidence>
<dbReference type="SMART" id="SM00091">
    <property type="entry name" value="PAS"/>
    <property type="match status" value="1"/>
</dbReference>
<dbReference type="InterPro" id="IPR035965">
    <property type="entry name" value="PAS-like_dom_sf"/>
</dbReference>
<dbReference type="InterPro" id="IPR043128">
    <property type="entry name" value="Rev_trsase/Diguanyl_cyclase"/>
</dbReference>
<dbReference type="InterPro" id="IPR035919">
    <property type="entry name" value="EAL_sf"/>
</dbReference>
<feature type="domain" description="EAL" evidence="3">
    <location>
        <begin position="477"/>
        <end position="725"/>
    </location>
</feature>
<dbReference type="PROSITE" id="PS50887">
    <property type="entry name" value="GGDEF"/>
    <property type="match status" value="1"/>
</dbReference>
<dbReference type="CDD" id="cd00130">
    <property type="entry name" value="PAS"/>
    <property type="match status" value="1"/>
</dbReference>
<dbReference type="InterPro" id="IPR001633">
    <property type="entry name" value="EAL_dom"/>
</dbReference>
<dbReference type="Pfam" id="PF00990">
    <property type="entry name" value="GGDEF"/>
    <property type="match status" value="1"/>
</dbReference>
<gene>
    <name evidence="5" type="ORF">MET9862_04068</name>
</gene>
<dbReference type="SUPFAM" id="SSF55781">
    <property type="entry name" value="GAF domain-like"/>
    <property type="match status" value="1"/>
</dbReference>
<dbReference type="Pfam" id="PF00563">
    <property type="entry name" value="EAL"/>
    <property type="match status" value="1"/>
</dbReference>
<dbReference type="FunFam" id="3.30.70.270:FF:000001">
    <property type="entry name" value="Diguanylate cyclase domain protein"/>
    <property type="match status" value="1"/>
</dbReference>
<dbReference type="CDD" id="cd01948">
    <property type="entry name" value="EAL"/>
    <property type="match status" value="1"/>
</dbReference>
<dbReference type="PROSITE" id="PS50883">
    <property type="entry name" value="EAL"/>
    <property type="match status" value="1"/>
</dbReference>
<feature type="domain" description="PAS" evidence="1">
    <location>
        <begin position="176"/>
        <end position="249"/>
    </location>
</feature>
<evidence type="ECO:0000313" key="6">
    <source>
        <dbReference type="Proteomes" id="UP000410984"/>
    </source>
</evidence>
<protein>
    <submittedName>
        <fullName evidence="5">Putative signaling protein</fullName>
    </submittedName>
</protein>
<dbReference type="GO" id="GO:0003824">
    <property type="term" value="F:catalytic activity"/>
    <property type="evidence" value="ECO:0007669"/>
    <property type="project" value="UniProtKB-ARBA"/>
</dbReference>
<proteinExistence type="predicted"/>
<dbReference type="PANTHER" id="PTHR44757">
    <property type="entry name" value="DIGUANYLATE CYCLASE DGCP"/>
    <property type="match status" value="1"/>
</dbReference>
<dbReference type="PROSITE" id="PS50112">
    <property type="entry name" value="PAS"/>
    <property type="match status" value="1"/>
</dbReference>
<organism evidence="5 6">
    <name type="scientific">Methylobacterium symbioticum</name>
    <dbReference type="NCBI Taxonomy" id="2584084"/>
    <lineage>
        <taxon>Bacteria</taxon>
        <taxon>Pseudomonadati</taxon>
        <taxon>Pseudomonadota</taxon>
        <taxon>Alphaproteobacteria</taxon>
        <taxon>Hyphomicrobiales</taxon>
        <taxon>Methylobacteriaceae</taxon>
        <taxon>Methylobacterium</taxon>
    </lineage>
</organism>
<dbReference type="SMART" id="SM00267">
    <property type="entry name" value="GGDEF"/>
    <property type="match status" value="1"/>
</dbReference>